<dbReference type="PANTHER" id="PTHR12383">
    <property type="entry name" value="PROTEASE FAMILY S26 MITOCHONDRIAL INNER MEMBRANE PROTEASE-RELATED"/>
    <property type="match status" value="1"/>
</dbReference>
<evidence type="ECO:0000256" key="3">
    <source>
        <dbReference type="ARBA" id="ARBA00022801"/>
    </source>
</evidence>
<organism evidence="11 12">
    <name type="scientific">Linum tenue</name>
    <dbReference type="NCBI Taxonomy" id="586396"/>
    <lineage>
        <taxon>Eukaryota</taxon>
        <taxon>Viridiplantae</taxon>
        <taxon>Streptophyta</taxon>
        <taxon>Embryophyta</taxon>
        <taxon>Tracheophyta</taxon>
        <taxon>Spermatophyta</taxon>
        <taxon>Magnoliopsida</taxon>
        <taxon>eudicotyledons</taxon>
        <taxon>Gunneridae</taxon>
        <taxon>Pentapetalae</taxon>
        <taxon>rosids</taxon>
        <taxon>fabids</taxon>
        <taxon>Malpighiales</taxon>
        <taxon>Linaceae</taxon>
        <taxon>Linum</taxon>
    </lineage>
</organism>
<evidence type="ECO:0000256" key="7">
    <source>
        <dbReference type="ARBA" id="ARBA00054895"/>
    </source>
</evidence>
<sequence length="187" mass="20798">MWSIIREAFDKTLLVAKAYGILHITNSYLCTVALAYGPSMIPTINLTGDLILAERISPRIGKVGVGDIVIVRSPVVPRRVVTKRVVGMEGDQVTYLLDPHNSDEVHSIVVVPRGHVWIQGDNIYNSKDSRDFGPVPYALVEAKLLWRSFVRGASIPVCKFACDWSSGMCGRLKILVQCNTYQDRRGK</sequence>
<dbReference type="SUPFAM" id="SSF51306">
    <property type="entry name" value="LexA/Signal peptidase"/>
    <property type="match status" value="1"/>
</dbReference>
<comment type="similarity">
    <text evidence="6">Belongs to the peptidase S26 family. IMP1 subfamily.</text>
</comment>
<dbReference type="GO" id="GO:0042720">
    <property type="term" value="C:mitochondrial inner membrane peptidase complex"/>
    <property type="evidence" value="ECO:0007669"/>
    <property type="project" value="TreeGrafter"/>
</dbReference>
<dbReference type="PANTHER" id="PTHR12383:SF16">
    <property type="entry name" value="MITOCHONDRIAL INNER MEMBRANE PROTEASE SUBUNIT 1"/>
    <property type="match status" value="1"/>
</dbReference>
<dbReference type="GO" id="GO:0004252">
    <property type="term" value="F:serine-type endopeptidase activity"/>
    <property type="evidence" value="ECO:0007669"/>
    <property type="project" value="InterPro"/>
</dbReference>
<dbReference type="PRINTS" id="PR00727">
    <property type="entry name" value="LEADERPTASE"/>
</dbReference>
<proteinExistence type="inferred from homology"/>
<feature type="active site" evidence="9">
    <location>
        <position position="83"/>
    </location>
</feature>
<evidence type="ECO:0000256" key="6">
    <source>
        <dbReference type="ARBA" id="ARBA00038445"/>
    </source>
</evidence>
<evidence type="ECO:0000313" key="12">
    <source>
        <dbReference type="Proteomes" id="UP001154282"/>
    </source>
</evidence>
<dbReference type="GO" id="GO:0006465">
    <property type="term" value="P:signal peptide processing"/>
    <property type="evidence" value="ECO:0007669"/>
    <property type="project" value="InterPro"/>
</dbReference>
<dbReference type="GO" id="GO:0006627">
    <property type="term" value="P:protein processing involved in protein targeting to mitochondrion"/>
    <property type="evidence" value="ECO:0007669"/>
    <property type="project" value="TreeGrafter"/>
</dbReference>
<evidence type="ECO:0000256" key="4">
    <source>
        <dbReference type="ARBA" id="ARBA00023128"/>
    </source>
</evidence>
<dbReference type="Proteomes" id="UP001154282">
    <property type="component" value="Unassembled WGS sequence"/>
</dbReference>
<evidence type="ECO:0000256" key="9">
    <source>
        <dbReference type="PIRSR" id="PIRSR600223-1"/>
    </source>
</evidence>
<dbReference type="Gene3D" id="2.10.109.10">
    <property type="entry name" value="Umud Fragment, subunit A"/>
    <property type="match status" value="1"/>
</dbReference>
<dbReference type="InterPro" id="IPR036286">
    <property type="entry name" value="LexA/Signal_pep-like_sf"/>
</dbReference>
<evidence type="ECO:0000256" key="2">
    <source>
        <dbReference type="ARBA" id="ARBA00022792"/>
    </source>
</evidence>
<evidence type="ECO:0000313" key="11">
    <source>
        <dbReference type="EMBL" id="CAI0419549.1"/>
    </source>
</evidence>
<keyword evidence="4" id="KW-0496">Mitochondrion</keyword>
<dbReference type="InterPro" id="IPR019533">
    <property type="entry name" value="Peptidase_S26"/>
</dbReference>
<keyword evidence="5" id="KW-0472">Membrane</keyword>
<dbReference type="InterPro" id="IPR000223">
    <property type="entry name" value="Pept_S26A_signal_pept_1"/>
</dbReference>
<evidence type="ECO:0000256" key="1">
    <source>
        <dbReference type="ARBA" id="ARBA00004273"/>
    </source>
</evidence>
<reference evidence="11" key="1">
    <citation type="submission" date="2022-08" db="EMBL/GenBank/DDBJ databases">
        <authorList>
            <person name="Gutierrez-Valencia J."/>
        </authorList>
    </citation>
    <scope>NUCLEOTIDE SEQUENCE</scope>
</reference>
<protein>
    <recommendedName>
        <fullName evidence="10">Peptidase S26 domain-containing protein</fullName>
    </recommendedName>
</protein>
<accession>A0AAV0KFN6</accession>
<name>A0AAV0KFN6_9ROSI</name>
<comment type="subunit">
    <text evidence="8">Heterodimer of 2 subunits, IMP1A/B and IMP12.</text>
</comment>
<evidence type="ECO:0000256" key="5">
    <source>
        <dbReference type="ARBA" id="ARBA00023136"/>
    </source>
</evidence>
<evidence type="ECO:0000256" key="8">
    <source>
        <dbReference type="ARBA" id="ARBA00064368"/>
    </source>
</evidence>
<comment type="caution">
    <text evidence="11">The sequence shown here is derived from an EMBL/GenBank/DDBJ whole genome shotgun (WGS) entry which is preliminary data.</text>
</comment>
<dbReference type="CDD" id="cd06530">
    <property type="entry name" value="S26_SPase_I"/>
    <property type="match status" value="1"/>
</dbReference>
<keyword evidence="3" id="KW-0378">Hydrolase</keyword>
<evidence type="ECO:0000259" key="10">
    <source>
        <dbReference type="Pfam" id="PF10502"/>
    </source>
</evidence>
<gene>
    <name evidence="11" type="ORF">LITE_LOCUS18032</name>
</gene>
<comment type="subcellular location">
    <subcellularLocation>
        <location evidence="1">Mitochondrion inner membrane</location>
    </subcellularLocation>
</comment>
<comment type="function">
    <text evidence="7">Catalyzes the removal of transit peptides required for the targeting of proteins from the mitochondrial matrix, across the inner membrane, into the inter-membrane space.</text>
</comment>
<dbReference type="AlphaFoldDB" id="A0AAV0KFN6"/>
<keyword evidence="2" id="KW-0999">Mitochondrion inner membrane</keyword>
<dbReference type="FunFam" id="2.10.109.10:FF:000014">
    <property type="entry name" value="Inner membrane protease subunit 1"/>
    <property type="match status" value="1"/>
</dbReference>
<keyword evidence="12" id="KW-1185">Reference proteome</keyword>
<dbReference type="EMBL" id="CAMGYJ010000005">
    <property type="protein sequence ID" value="CAI0419549.1"/>
    <property type="molecule type" value="Genomic_DNA"/>
</dbReference>
<dbReference type="Pfam" id="PF10502">
    <property type="entry name" value="Peptidase_S26"/>
    <property type="match status" value="2"/>
</dbReference>
<feature type="active site" evidence="9">
    <location>
        <position position="39"/>
    </location>
</feature>
<feature type="domain" description="Peptidase S26" evidence="10">
    <location>
        <begin position="15"/>
        <end position="95"/>
    </location>
</feature>
<feature type="domain" description="Peptidase S26" evidence="10">
    <location>
        <begin position="109"/>
        <end position="144"/>
    </location>
</feature>
<dbReference type="InterPro" id="IPR052064">
    <property type="entry name" value="Mito_IMP1_subunit"/>
</dbReference>